<feature type="transmembrane region" description="Helical" evidence="1">
    <location>
        <begin position="121"/>
        <end position="145"/>
    </location>
</feature>
<feature type="transmembrane region" description="Helical" evidence="1">
    <location>
        <begin position="83"/>
        <end position="101"/>
    </location>
</feature>
<proteinExistence type="predicted"/>
<protein>
    <submittedName>
        <fullName evidence="2">NADH dehydrogenase subunit 6</fullName>
    </submittedName>
</protein>
<dbReference type="EMBL" id="MW927710">
    <property type="protein sequence ID" value="QWW21154.1"/>
    <property type="molecule type" value="Genomic_DNA"/>
</dbReference>
<evidence type="ECO:0000256" key="1">
    <source>
        <dbReference type="SAM" id="Phobius"/>
    </source>
</evidence>
<feature type="transmembrane region" description="Helical" evidence="1">
    <location>
        <begin position="49"/>
        <end position="71"/>
    </location>
</feature>
<accession>A0A8F2VWY1</accession>
<dbReference type="AlphaFoldDB" id="A0A8F2VWY1"/>
<geneLocation type="mitochondrion" evidence="2"/>
<keyword evidence="1" id="KW-1133">Transmembrane helix</keyword>
<reference evidence="2" key="1">
    <citation type="submission" date="2021-04" db="EMBL/GenBank/DDBJ databases">
        <authorList>
            <person name="Wu X."/>
        </authorList>
    </citation>
    <scope>NUCLEOTIDE SEQUENCE</scope>
</reference>
<evidence type="ECO:0000313" key="2">
    <source>
        <dbReference type="EMBL" id="QWW21154.1"/>
    </source>
</evidence>
<organism evidence="2">
    <name type="scientific">Arion ater ater</name>
    <dbReference type="NCBI Taxonomy" id="2751868"/>
    <lineage>
        <taxon>Eukaryota</taxon>
        <taxon>Metazoa</taxon>
        <taxon>Spiralia</taxon>
        <taxon>Lophotrochozoa</taxon>
        <taxon>Mollusca</taxon>
        <taxon>Gastropoda</taxon>
        <taxon>Heterobranchia</taxon>
        <taxon>Euthyneura</taxon>
        <taxon>Panpulmonata</taxon>
        <taxon>Eupulmonata</taxon>
        <taxon>Stylommatophora</taxon>
        <taxon>Helicina</taxon>
        <taxon>Arionoidea</taxon>
        <taxon>Arionidae</taxon>
        <taxon>Arion</taxon>
    </lineage>
</organism>
<keyword evidence="1" id="KW-0812">Transmembrane</keyword>
<sequence length="157" mass="17962">MKIMCLPVVFSMLLVLAMLWFMNPLMVSMALFMMSLLYSIMISYLYNSWYAMILFLVYIGGLLVLLMYTTLTSSNYNITTFNVHPMSWLIMLSLSLIPYTWMEMPEVTKGVSQIITNGSTMSSTLIVMLGILLFYMFLMVVFILSTGGKSLHFARTT</sequence>
<keyword evidence="2" id="KW-0496">Mitochondrion</keyword>
<gene>
    <name evidence="2" type="primary">nad6</name>
</gene>
<name>A0A8F2VWY1_9EUPU</name>
<keyword evidence="1" id="KW-0472">Membrane</keyword>